<protein>
    <submittedName>
        <fullName evidence="2">Uncharacterized protein</fullName>
    </submittedName>
</protein>
<organism evidence="2 3">
    <name type="scientific">Thalassiosira oceanica</name>
    <name type="common">Marine diatom</name>
    <dbReference type="NCBI Taxonomy" id="159749"/>
    <lineage>
        <taxon>Eukaryota</taxon>
        <taxon>Sar</taxon>
        <taxon>Stramenopiles</taxon>
        <taxon>Ochrophyta</taxon>
        <taxon>Bacillariophyta</taxon>
        <taxon>Coscinodiscophyceae</taxon>
        <taxon>Thalassiosirophycidae</taxon>
        <taxon>Thalassiosirales</taxon>
        <taxon>Thalassiosiraceae</taxon>
        <taxon>Thalassiosira</taxon>
    </lineage>
</organism>
<feature type="compositionally biased region" description="Acidic residues" evidence="1">
    <location>
        <begin position="52"/>
        <end position="67"/>
    </location>
</feature>
<feature type="region of interest" description="Disordered" evidence="1">
    <location>
        <begin position="43"/>
        <end position="84"/>
    </location>
</feature>
<feature type="non-terminal residue" evidence="2">
    <location>
        <position position="1"/>
    </location>
</feature>
<keyword evidence="3" id="KW-1185">Reference proteome</keyword>
<proteinExistence type="predicted"/>
<evidence type="ECO:0000313" key="3">
    <source>
        <dbReference type="Proteomes" id="UP000266841"/>
    </source>
</evidence>
<dbReference type="Proteomes" id="UP000266841">
    <property type="component" value="Unassembled WGS sequence"/>
</dbReference>
<evidence type="ECO:0000256" key="1">
    <source>
        <dbReference type="SAM" id="MobiDB-lite"/>
    </source>
</evidence>
<reference evidence="2 3" key="1">
    <citation type="journal article" date="2012" name="Genome Biol.">
        <title>Genome and low-iron response of an oceanic diatom adapted to chronic iron limitation.</title>
        <authorList>
            <person name="Lommer M."/>
            <person name="Specht M."/>
            <person name="Roy A.S."/>
            <person name="Kraemer L."/>
            <person name="Andreson R."/>
            <person name="Gutowska M.A."/>
            <person name="Wolf J."/>
            <person name="Bergner S.V."/>
            <person name="Schilhabel M.B."/>
            <person name="Klostermeier U.C."/>
            <person name="Beiko R.G."/>
            <person name="Rosenstiel P."/>
            <person name="Hippler M."/>
            <person name="Laroche J."/>
        </authorList>
    </citation>
    <scope>NUCLEOTIDE SEQUENCE [LARGE SCALE GENOMIC DNA]</scope>
    <source>
        <strain evidence="2 3">CCMP1005</strain>
    </source>
</reference>
<dbReference type="EMBL" id="AGNL01042814">
    <property type="protein sequence ID" value="EJK50858.1"/>
    <property type="molecule type" value="Genomic_DNA"/>
</dbReference>
<name>K0RAX7_THAOC</name>
<evidence type="ECO:0000313" key="2">
    <source>
        <dbReference type="EMBL" id="EJK50858.1"/>
    </source>
</evidence>
<dbReference type="AlphaFoldDB" id="K0RAX7"/>
<feature type="compositionally biased region" description="Gly residues" evidence="1">
    <location>
        <begin position="75"/>
        <end position="84"/>
    </location>
</feature>
<gene>
    <name evidence="2" type="ORF">THAOC_30036</name>
</gene>
<dbReference type="OMA" id="DMNPFKL"/>
<comment type="caution">
    <text evidence="2">The sequence shown here is derived from an EMBL/GenBank/DDBJ whole genome shotgun (WGS) entry which is preliminary data.</text>
</comment>
<sequence>THSIANAFKAILAITIEGCEKYTFEKADVYKAYLADPSAFAGSGGGGGGGDAAEEDAPAEAEEEVEEAPPAVDMFGGGDDAGDY</sequence>
<accession>K0RAX7</accession>
<dbReference type="OrthoDB" id="10259902at2759"/>